<dbReference type="PANTHER" id="PTHR12709">
    <property type="entry name" value="DNA-DIRECTED RNA POLYMERASE II, III"/>
    <property type="match status" value="1"/>
</dbReference>
<comment type="caution">
    <text evidence="5">The sequence shown here is derived from an EMBL/GenBank/DDBJ whole genome shotgun (WGS) entry which is preliminary data.</text>
</comment>
<feature type="compositionally biased region" description="Polar residues" evidence="3">
    <location>
        <begin position="80"/>
        <end position="95"/>
    </location>
</feature>
<organism evidence="5 6">
    <name type="scientific">Ascosphaera apis ARSEF 7405</name>
    <dbReference type="NCBI Taxonomy" id="392613"/>
    <lineage>
        <taxon>Eukaryota</taxon>
        <taxon>Fungi</taxon>
        <taxon>Dikarya</taxon>
        <taxon>Ascomycota</taxon>
        <taxon>Pezizomycotina</taxon>
        <taxon>Eurotiomycetes</taxon>
        <taxon>Eurotiomycetidae</taxon>
        <taxon>Onygenales</taxon>
        <taxon>Ascosphaeraceae</taxon>
        <taxon>Ascosphaera</taxon>
    </lineage>
</organism>
<feature type="region of interest" description="Disordered" evidence="3">
    <location>
        <begin position="1"/>
        <end position="95"/>
    </location>
</feature>
<protein>
    <recommendedName>
        <fullName evidence="2">DNA-directed RNA polymerase subunit</fullName>
    </recommendedName>
</protein>
<dbReference type="GO" id="GO:0005736">
    <property type="term" value="C:RNA polymerase I complex"/>
    <property type="evidence" value="ECO:0007669"/>
    <property type="project" value="TreeGrafter"/>
</dbReference>
<dbReference type="VEuPathDB" id="FungiDB:AAP_00370"/>
<dbReference type="Gene3D" id="2.40.50.1060">
    <property type="match status" value="1"/>
</dbReference>
<evidence type="ECO:0000256" key="3">
    <source>
        <dbReference type="SAM" id="MobiDB-lite"/>
    </source>
</evidence>
<gene>
    <name evidence="5" type="ORF">AAP_00370</name>
</gene>
<dbReference type="Pfam" id="PF17875">
    <property type="entry name" value="RPA43_OB"/>
    <property type="match status" value="1"/>
</dbReference>
<evidence type="ECO:0000256" key="1">
    <source>
        <dbReference type="ARBA" id="ARBA00023242"/>
    </source>
</evidence>
<dbReference type="AlphaFoldDB" id="A0A168DU30"/>
<feature type="compositionally biased region" description="Basic residues" evidence="3">
    <location>
        <begin position="388"/>
        <end position="412"/>
    </location>
</feature>
<comment type="subcellular location">
    <subcellularLocation>
        <location evidence="2">Nucleus</location>
    </subcellularLocation>
</comment>
<dbReference type="GO" id="GO:0006362">
    <property type="term" value="P:transcription elongation by RNA polymerase I"/>
    <property type="evidence" value="ECO:0007669"/>
    <property type="project" value="TreeGrafter"/>
</dbReference>
<feature type="compositionally biased region" description="Basic and acidic residues" evidence="3">
    <location>
        <begin position="53"/>
        <end position="63"/>
    </location>
</feature>
<sequence>MDSDSTPKAVSATPLEKKEKKRHHKDKDGSSSKKRKHESSSAGDAEHKKKKKEKAEQKRHESFLESEAATFSPKPKSKRSTGNATTTAPKKSGSSPYHLITSTLYLPLSPISISPSHALSSLLSEHLSPLLLTYYPPFHGVVLAYSNPSMSSTPPKSASSQSQNGGSSFKPLTLAKTAGEYGVMFILEGWVNVQSEGFLGAIVNNLFSVGIDRRRLPKDWKWVAPGDGTFSSASSVAGTEIESEYERDEEVDKDASTGPDCVGLTGNDNSVATLENAEDDSTGYFVTPSGRRVRGTIRFRVRDVDVIPGAERDKGFISIEGSMLSKDDEAKLLAEERRKAGGGKSNIDTSVGRRLGDTSVNQESAGAVPQDDAMDIDEPLHEEVNAVKVKKEKKEKKDKKDKKEKKSKKNSQ</sequence>
<keyword evidence="1 2" id="KW-0539">Nucleus</keyword>
<reference evidence="5 6" key="1">
    <citation type="journal article" date="2016" name="Genome Biol. Evol.">
        <title>Divergent and convergent evolution of fungal pathogenicity.</title>
        <authorList>
            <person name="Shang Y."/>
            <person name="Xiao G."/>
            <person name="Zheng P."/>
            <person name="Cen K."/>
            <person name="Zhan S."/>
            <person name="Wang C."/>
        </authorList>
    </citation>
    <scope>NUCLEOTIDE SEQUENCE [LARGE SCALE GENOMIC DNA]</scope>
    <source>
        <strain evidence="5 6">ARSEF 7405</strain>
    </source>
</reference>
<dbReference type="PANTHER" id="PTHR12709:SF5">
    <property type="entry name" value="DNA-DIRECTED RNA POLYMERASE I SUBUNIT RPA43"/>
    <property type="match status" value="1"/>
</dbReference>
<feature type="domain" description="RPA43 OB" evidence="4">
    <location>
        <begin position="186"/>
        <end position="324"/>
    </location>
</feature>
<evidence type="ECO:0000313" key="5">
    <source>
        <dbReference type="EMBL" id="KZZ98109.1"/>
    </source>
</evidence>
<feature type="region of interest" description="Disordered" evidence="3">
    <location>
        <begin position="336"/>
        <end position="412"/>
    </location>
</feature>
<evidence type="ECO:0000259" key="4">
    <source>
        <dbReference type="Pfam" id="PF17875"/>
    </source>
</evidence>
<dbReference type="Proteomes" id="UP000242877">
    <property type="component" value="Unassembled WGS sequence"/>
</dbReference>
<keyword evidence="6" id="KW-1185">Reference proteome</keyword>
<accession>A0A168DU30</accession>
<dbReference type="OrthoDB" id="10250504at2759"/>
<keyword evidence="2" id="KW-0240">DNA-directed RNA polymerase</keyword>
<name>A0A168DU30_9EURO</name>
<keyword evidence="2" id="KW-0804">Transcription</keyword>
<evidence type="ECO:0000256" key="2">
    <source>
        <dbReference type="RuleBase" id="RU369086"/>
    </source>
</evidence>
<dbReference type="InterPro" id="IPR041178">
    <property type="entry name" value="RPA43_OB"/>
</dbReference>
<dbReference type="GO" id="GO:0006352">
    <property type="term" value="P:DNA-templated transcription initiation"/>
    <property type="evidence" value="ECO:0007669"/>
    <property type="project" value="UniProtKB-UniRule"/>
</dbReference>
<proteinExistence type="predicted"/>
<evidence type="ECO:0000313" key="6">
    <source>
        <dbReference type="Proteomes" id="UP000242877"/>
    </source>
</evidence>
<dbReference type="EMBL" id="AZGZ01000001">
    <property type="protein sequence ID" value="KZZ98109.1"/>
    <property type="molecule type" value="Genomic_DNA"/>
</dbReference>
<dbReference type="InterPro" id="IPR045113">
    <property type="entry name" value="Rpb7-like"/>
</dbReference>
<comment type="function">
    <text evidence="2">DNA-dependent RNA polymerase which catalyzes the transcription of DNA into RNA using the four ribonucleoside triphosphates as substrates.</text>
</comment>